<keyword evidence="4 14" id="KW-0548">Nucleotidyltransferase</keyword>
<feature type="compositionally biased region" description="Low complexity" evidence="12">
    <location>
        <begin position="440"/>
        <end position="451"/>
    </location>
</feature>
<dbReference type="InterPro" id="IPR003593">
    <property type="entry name" value="AAA+_ATPase"/>
</dbReference>
<dbReference type="InterPro" id="IPR012763">
    <property type="entry name" value="DNA_pol_III_sug/sutau_N"/>
</dbReference>
<evidence type="ECO:0000256" key="8">
    <source>
        <dbReference type="ARBA" id="ARBA00022833"/>
    </source>
</evidence>
<dbReference type="PRINTS" id="PR00300">
    <property type="entry name" value="CLPPROTEASEA"/>
</dbReference>
<dbReference type="AlphaFoldDB" id="U7UH27"/>
<dbReference type="PATRIC" id="fig|1111454.3.peg.1506"/>
<dbReference type="InterPro" id="IPR022754">
    <property type="entry name" value="DNA_pol_III_gamma-3"/>
</dbReference>
<dbReference type="GO" id="GO:0046872">
    <property type="term" value="F:metal ion binding"/>
    <property type="evidence" value="ECO:0007669"/>
    <property type="project" value="UniProtKB-KW"/>
</dbReference>
<evidence type="ECO:0000256" key="6">
    <source>
        <dbReference type="ARBA" id="ARBA00022723"/>
    </source>
</evidence>
<dbReference type="Gene3D" id="3.40.50.300">
    <property type="entry name" value="P-loop containing nucleotide triphosphate hydrolases"/>
    <property type="match status" value="1"/>
</dbReference>
<dbReference type="EC" id="2.7.7.7" evidence="2"/>
<feature type="region of interest" description="Disordered" evidence="12">
    <location>
        <begin position="429"/>
        <end position="451"/>
    </location>
</feature>
<evidence type="ECO:0000256" key="4">
    <source>
        <dbReference type="ARBA" id="ARBA00022695"/>
    </source>
</evidence>
<comment type="catalytic activity">
    <reaction evidence="11">
        <text>DNA(n) + a 2'-deoxyribonucleoside 5'-triphosphate = DNA(n+1) + diphosphate</text>
        <dbReference type="Rhea" id="RHEA:22508"/>
        <dbReference type="Rhea" id="RHEA-COMP:17339"/>
        <dbReference type="Rhea" id="RHEA-COMP:17340"/>
        <dbReference type="ChEBI" id="CHEBI:33019"/>
        <dbReference type="ChEBI" id="CHEBI:61560"/>
        <dbReference type="ChEBI" id="CHEBI:173112"/>
        <dbReference type="EC" id="2.7.7.7"/>
    </reaction>
</comment>
<evidence type="ECO:0000313" key="14">
    <source>
        <dbReference type="EMBL" id="ERT58732.1"/>
    </source>
</evidence>
<feature type="domain" description="AAA+ ATPase" evidence="13">
    <location>
        <begin position="37"/>
        <end position="179"/>
    </location>
</feature>
<dbReference type="STRING" id="1111454.HMPREF1250_1839"/>
<dbReference type="Gene3D" id="1.20.272.10">
    <property type="match status" value="1"/>
</dbReference>
<dbReference type="InterPro" id="IPR050238">
    <property type="entry name" value="DNA_Rep/Repair_Clamp_Loader"/>
</dbReference>
<dbReference type="GO" id="GO:0005524">
    <property type="term" value="F:ATP binding"/>
    <property type="evidence" value="ECO:0007669"/>
    <property type="project" value="UniProtKB-KW"/>
</dbReference>
<dbReference type="OrthoDB" id="9810148at2"/>
<keyword evidence="6" id="KW-0479">Metal-binding</keyword>
<keyword evidence="3 14" id="KW-0808">Transferase</keyword>
<dbReference type="Pfam" id="PF12169">
    <property type="entry name" value="DNA_pol3_gamma3"/>
    <property type="match status" value="1"/>
</dbReference>
<dbReference type="Pfam" id="PF13177">
    <property type="entry name" value="DNA_pol3_delta2"/>
    <property type="match status" value="1"/>
</dbReference>
<evidence type="ECO:0000256" key="12">
    <source>
        <dbReference type="SAM" id="MobiDB-lite"/>
    </source>
</evidence>
<evidence type="ECO:0000256" key="10">
    <source>
        <dbReference type="ARBA" id="ARBA00022932"/>
    </source>
</evidence>
<comment type="similarity">
    <text evidence="1">Belongs to the DnaX/STICHEL family.</text>
</comment>
<dbReference type="InterPro" id="IPR008921">
    <property type="entry name" value="DNA_pol3_clamp-load_cplx_C"/>
</dbReference>
<keyword evidence="10" id="KW-0239">DNA-directed DNA polymerase</keyword>
<dbReference type="InterPro" id="IPR045085">
    <property type="entry name" value="HLD_clamp_pol_III_gamma_tau"/>
</dbReference>
<name>U7UH27_9FIRM</name>
<keyword evidence="15" id="KW-1185">Reference proteome</keyword>
<keyword evidence="8" id="KW-0862">Zinc</keyword>
<dbReference type="NCBIfam" id="NF004046">
    <property type="entry name" value="PRK05563.1"/>
    <property type="match status" value="1"/>
</dbReference>
<evidence type="ECO:0000256" key="3">
    <source>
        <dbReference type="ARBA" id="ARBA00022679"/>
    </source>
</evidence>
<sequence>MAYVALYRKWRPKIFEDVVGQRHITETLQKAIETDKVAHAYLFSGPRGTGKTSTAKIFARAMNCRRGPTAHPCNECDVCRHIAAGESLDVVEIDAASNRSVDDIRTLRETVKFMPAEGQKKVYIIDEVHMLTTEAFNALLKTLEEPPGHVIFILATTEPERIPVTILSRCQRYEFRRITSGDIAERLLYIAAQEQIDITAAAARIIALQADGGMRDALSLLDQCAGNSASTIDEDVVRSLLGLVGREWLFRIGEALRRGDGRTLIEAVDTVVAMGKEPRTVLTEVIAHLRAVMLCQAAPQSDLLAAYADASDRLAAAAAALDGDRVFAMIEVLQDALLRAKTSPLPRIAVEMGLLMASRVRGTEQGDLGGRVKRLEERNDTVPPSVLERIGRIEAALADGRPLPHSDPAAAAPVRSRPADVAAATTVAAKEMPEEEPAETRAAASASPLPQPAAVSSERYDAIWQDVCRILDKERKKVILACVRGGRIVHIGDTDVIVSLKGDFMVKRANGKDYYTHIDAALAKLLGKGYHMVCYEEKDPALAAYEKKTLKTQL</sequence>
<dbReference type="Proteomes" id="UP000017090">
    <property type="component" value="Unassembled WGS sequence"/>
</dbReference>
<evidence type="ECO:0000256" key="5">
    <source>
        <dbReference type="ARBA" id="ARBA00022705"/>
    </source>
</evidence>
<evidence type="ECO:0000259" key="13">
    <source>
        <dbReference type="SMART" id="SM00382"/>
    </source>
</evidence>
<dbReference type="eggNOG" id="COG2812">
    <property type="taxonomic scope" value="Bacteria"/>
</dbReference>
<dbReference type="GO" id="GO:0003677">
    <property type="term" value="F:DNA binding"/>
    <property type="evidence" value="ECO:0007669"/>
    <property type="project" value="InterPro"/>
</dbReference>
<dbReference type="PANTHER" id="PTHR11669:SF0">
    <property type="entry name" value="PROTEIN STICHEL-LIKE 2"/>
    <property type="match status" value="1"/>
</dbReference>
<evidence type="ECO:0000256" key="9">
    <source>
        <dbReference type="ARBA" id="ARBA00022840"/>
    </source>
</evidence>
<keyword evidence="7" id="KW-0547">Nucleotide-binding</keyword>
<dbReference type="CDD" id="cd00009">
    <property type="entry name" value="AAA"/>
    <property type="match status" value="1"/>
</dbReference>
<proteinExistence type="inferred from homology"/>
<dbReference type="GO" id="GO:0006261">
    <property type="term" value="P:DNA-templated DNA replication"/>
    <property type="evidence" value="ECO:0007669"/>
    <property type="project" value="TreeGrafter"/>
</dbReference>
<dbReference type="EMBL" id="AWXA01000041">
    <property type="protein sequence ID" value="ERT58732.1"/>
    <property type="molecule type" value="Genomic_DNA"/>
</dbReference>
<organism evidence="14 15">
    <name type="scientific">Megasphaera vaginalis</name>
    <name type="common">ex Srinivasan et al. 2021</name>
    <dbReference type="NCBI Taxonomy" id="1111454"/>
    <lineage>
        <taxon>Bacteria</taxon>
        <taxon>Bacillati</taxon>
        <taxon>Bacillota</taxon>
        <taxon>Negativicutes</taxon>
        <taxon>Veillonellales</taxon>
        <taxon>Veillonellaceae</taxon>
        <taxon>Megasphaera</taxon>
    </lineage>
</organism>
<dbReference type="Pfam" id="PF22608">
    <property type="entry name" value="DNAX_ATPase_lid"/>
    <property type="match status" value="1"/>
</dbReference>
<dbReference type="FunFam" id="3.40.50.300:FF:000014">
    <property type="entry name" value="DNA polymerase III subunit gamma/tau"/>
    <property type="match status" value="1"/>
</dbReference>
<keyword evidence="5" id="KW-0235">DNA replication</keyword>
<comment type="caution">
    <text evidence="14">The sequence shown here is derived from an EMBL/GenBank/DDBJ whole genome shotgun (WGS) entry which is preliminary data.</text>
</comment>
<keyword evidence="9" id="KW-0067">ATP-binding</keyword>
<reference evidence="14 15" key="1">
    <citation type="submission" date="2013-09" db="EMBL/GenBank/DDBJ databases">
        <authorList>
            <person name="Durkin A.S."/>
            <person name="Haft D.R."/>
            <person name="McCorrison J."/>
            <person name="Torralba M."/>
            <person name="Gillis M."/>
            <person name="Haft D.H."/>
            <person name="Methe B."/>
            <person name="Sutton G."/>
            <person name="Nelson K.E."/>
        </authorList>
    </citation>
    <scope>NUCLEOTIDE SEQUENCE [LARGE SCALE GENOMIC DNA]</scope>
    <source>
        <strain evidence="14 15">BV3C16-1</strain>
    </source>
</reference>
<dbReference type="GO" id="GO:0009360">
    <property type="term" value="C:DNA polymerase III complex"/>
    <property type="evidence" value="ECO:0007669"/>
    <property type="project" value="InterPro"/>
</dbReference>
<dbReference type="InterPro" id="IPR027417">
    <property type="entry name" value="P-loop_NTPase"/>
</dbReference>
<accession>U7UH27</accession>
<gene>
    <name evidence="14" type="primary">dnaX</name>
    <name evidence="14" type="ORF">HMPREF1250_1839</name>
</gene>
<evidence type="ECO:0000256" key="11">
    <source>
        <dbReference type="ARBA" id="ARBA00049244"/>
    </source>
</evidence>
<dbReference type="Gene3D" id="1.10.8.60">
    <property type="match status" value="1"/>
</dbReference>
<dbReference type="SUPFAM" id="SSF48019">
    <property type="entry name" value="post-AAA+ oligomerization domain-like"/>
    <property type="match status" value="1"/>
</dbReference>
<evidence type="ECO:0000256" key="7">
    <source>
        <dbReference type="ARBA" id="ARBA00022741"/>
    </source>
</evidence>
<feature type="region of interest" description="Disordered" evidence="12">
    <location>
        <begin position="398"/>
        <end position="417"/>
    </location>
</feature>
<dbReference type="SUPFAM" id="SSF52540">
    <property type="entry name" value="P-loop containing nucleoside triphosphate hydrolases"/>
    <property type="match status" value="1"/>
</dbReference>
<evidence type="ECO:0000313" key="15">
    <source>
        <dbReference type="Proteomes" id="UP000017090"/>
    </source>
</evidence>
<evidence type="ECO:0000256" key="1">
    <source>
        <dbReference type="ARBA" id="ARBA00006360"/>
    </source>
</evidence>
<dbReference type="SMART" id="SM00382">
    <property type="entry name" value="AAA"/>
    <property type="match status" value="1"/>
</dbReference>
<dbReference type="RefSeq" id="WP_023054031.1">
    <property type="nucleotide sequence ID" value="NZ_AWXA01000041.1"/>
</dbReference>
<dbReference type="NCBIfam" id="TIGR02397">
    <property type="entry name" value="dnaX_nterm"/>
    <property type="match status" value="1"/>
</dbReference>
<dbReference type="PANTHER" id="PTHR11669">
    <property type="entry name" value="REPLICATION FACTOR C / DNA POLYMERASE III GAMMA-TAU SUBUNIT"/>
    <property type="match status" value="1"/>
</dbReference>
<dbReference type="InterPro" id="IPR001270">
    <property type="entry name" value="ClpA/B"/>
</dbReference>
<evidence type="ECO:0000256" key="2">
    <source>
        <dbReference type="ARBA" id="ARBA00012417"/>
    </source>
</evidence>
<protein>
    <recommendedName>
        <fullName evidence="2">DNA-directed DNA polymerase</fullName>
        <ecNumber evidence="2">2.7.7.7</ecNumber>
    </recommendedName>
</protein>
<dbReference type="GO" id="GO:0003887">
    <property type="term" value="F:DNA-directed DNA polymerase activity"/>
    <property type="evidence" value="ECO:0007669"/>
    <property type="project" value="UniProtKB-KW"/>
</dbReference>
<feature type="compositionally biased region" description="Low complexity" evidence="12">
    <location>
        <begin position="406"/>
        <end position="417"/>
    </location>
</feature>